<comment type="caution">
    <text evidence="2">The sequence shown here is derived from an EMBL/GenBank/DDBJ whole genome shotgun (WGS) entry which is preliminary data.</text>
</comment>
<evidence type="ECO:0008006" key="4">
    <source>
        <dbReference type="Google" id="ProtNLM"/>
    </source>
</evidence>
<feature type="region of interest" description="Disordered" evidence="1">
    <location>
        <begin position="106"/>
        <end position="152"/>
    </location>
</feature>
<dbReference type="EMBL" id="CALNXJ010000027">
    <property type="protein sequence ID" value="CAH3132865.1"/>
    <property type="molecule type" value="Genomic_DNA"/>
</dbReference>
<dbReference type="CDD" id="cd05481">
    <property type="entry name" value="retropepsin_like_LTR_1"/>
    <property type="match status" value="1"/>
</dbReference>
<dbReference type="PANTHER" id="PTHR37984">
    <property type="entry name" value="PROTEIN CBG26694"/>
    <property type="match status" value="1"/>
</dbReference>
<organism evidence="2 3">
    <name type="scientific">Pocillopora meandrina</name>
    <dbReference type="NCBI Taxonomy" id="46732"/>
    <lineage>
        <taxon>Eukaryota</taxon>
        <taxon>Metazoa</taxon>
        <taxon>Cnidaria</taxon>
        <taxon>Anthozoa</taxon>
        <taxon>Hexacorallia</taxon>
        <taxon>Scleractinia</taxon>
        <taxon>Astrocoeniina</taxon>
        <taxon>Pocilloporidae</taxon>
        <taxon>Pocillopora</taxon>
    </lineage>
</organism>
<protein>
    <recommendedName>
        <fullName evidence="4">Peptidase A2 domain-containing protein</fullName>
    </recommendedName>
</protein>
<name>A0AAU9X0K7_9CNID</name>
<evidence type="ECO:0000313" key="2">
    <source>
        <dbReference type="EMBL" id="CAH3132865.1"/>
    </source>
</evidence>
<evidence type="ECO:0000256" key="1">
    <source>
        <dbReference type="SAM" id="MobiDB-lite"/>
    </source>
</evidence>
<proteinExistence type="predicted"/>
<dbReference type="AlphaFoldDB" id="A0AAU9X0K7"/>
<keyword evidence="3" id="KW-1185">Reference proteome</keyword>
<feature type="non-terminal residue" evidence="2">
    <location>
        <position position="1"/>
    </location>
</feature>
<dbReference type="PANTHER" id="PTHR37984:SF5">
    <property type="entry name" value="PROTEIN NYNRIN-LIKE"/>
    <property type="match status" value="1"/>
</dbReference>
<evidence type="ECO:0000313" key="3">
    <source>
        <dbReference type="Proteomes" id="UP001159428"/>
    </source>
</evidence>
<reference evidence="2 3" key="1">
    <citation type="submission" date="2022-05" db="EMBL/GenBank/DDBJ databases">
        <authorList>
            <consortium name="Genoscope - CEA"/>
            <person name="William W."/>
        </authorList>
    </citation>
    <scope>NUCLEOTIDE SEQUENCE [LARGE SCALE GENOMIC DNA]</scope>
</reference>
<dbReference type="InterPro" id="IPR050951">
    <property type="entry name" value="Retrovirus_Pol_polyprotein"/>
</dbReference>
<feature type="compositionally biased region" description="Basic residues" evidence="1">
    <location>
        <begin position="114"/>
        <end position="137"/>
    </location>
</feature>
<feature type="compositionally biased region" description="Basic and acidic residues" evidence="1">
    <location>
        <begin position="138"/>
        <end position="149"/>
    </location>
</feature>
<accession>A0AAU9X0K7</accession>
<dbReference type="Proteomes" id="UP001159428">
    <property type="component" value="Unassembled WGS sequence"/>
</dbReference>
<sequence>RSYFWNSKRTQTKLLDKDATLTLDTALHIARTEEATNNQIKEISPGTSTHVDVLNCGPPIRPRGPIIRLCGCCGTEHDISERSVCPAYGSKCGVCGKENHWRKVCRSSKSDKKGKTKHVRPKPPKSPKGKSDRKKHSHSLEARDYREDSPQTSVPEQLYFHTLSVNQVTKNDTQAHLKVDVVSDYSKKPLLCKVDTGAEGNVISLSNTIITTFGGHTVGHHGTCVLKLNYGGSCKPCPFHVVDADGPTILGLPTCTYLNLVTMNFSITNHEGASRPSTTHLSATQIQLLKSRCSNSLRIALKVLVAFRANIALQLILPFPQSCTLHEEFQRPSGSP</sequence>
<gene>
    <name evidence="2" type="ORF">PMEA_00015262</name>
</gene>